<organism evidence="2 3">
    <name type="scientific">Panagrellus redivivus</name>
    <name type="common">Microworm</name>
    <dbReference type="NCBI Taxonomy" id="6233"/>
    <lineage>
        <taxon>Eukaryota</taxon>
        <taxon>Metazoa</taxon>
        <taxon>Ecdysozoa</taxon>
        <taxon>Nematoda</taxon>
        <taxon>Chromadorea</taxon>
        <taxon>Rhabditida</taxon>
        <taxon>Tylenchina</taxon>
        <taxon>Panagrolaimomorpha</taxon>
        <taxon>Panagrolaimoidea</taxon>
        <taxon>Panagrolaimidae</taxon>
        <taxon>Panagrellus</taxon>
    </lineage>
</organism>
<dbReference type="WBParaSite" id="Pan_g10025.t1">
    <property type="protein sequence ID" value="Pan_g10025.t1"/>
    <property type="gene ID" value="Pan_g10025"/>
</dbReference>
<protein>
    <submittedName>
        <fullName evidence="3">Secreted protein</fullName>
    </submittedName>
</protein>
<accession>A0A7E4ULY9</accession>
<dbReference type="Proteomes" id="UP000492821">
    <property type="component" value="Unassembled WGS sequence"/>
</dbReference>
<reference evidence="3" key="2">
    <citation type="submission" date="2020-10" db="UniProtKB">
        <authorList>
            <consortium name="WormBaseParasite"/>
        </authorList>
    </citation>
    <scope>IDENTIFICATION</scope>
</reference>
<keyword evidence="2" id="KW-1185">Reference proteome</keyword>
<evidence type="ECO:0000313" key="2">
    <source>
        <dbReference type="Proteomes" id="UP000492821"/>
    </source>
</evidence>
<dbReference type="AlphaFoldDB" id="A0A7E4ULY9"/>
<feature type="region of interest" description="Disordered" evidence="1">
    <location>
        <begin position="75"/>
        <end position="105"/>
    </location>
</feature>
<reference evidence="2" key="1">
    <citation type="journal article" date="2013" name="Genetics">
        <title>The draft genome and transcriptome of Panagrellus redivivus are shaped by the harsh demands of a free-living lifestyle.</title>
        <authorList>
            <person name="Srinivasan J."/>
            <person name="Dillman A.R."/>
            <person name="Macchietto M.G."/>
            <person name="Heikkinen L."/>
            <person name="Lakso M."/>
            <person name="Fracchia K.M."/>
            <person name="Antoshechkin I."/>
            <person name="Mortazavi A."/>
            <person name="Wong G."/>
            <person name="Sternberg P.W."/>
        </authorList>
    </citation>
    <scope>NUCLEOTIDE SEQUENCE [LARGE SCALE GENOMIC DNA]</scope>
    <source>
        <strain evidence="2">MT8872</strain>
    </source>
</reference>
<evidence type="ECO:0000256" key="1">
    <source>
        <dbReference type="SAM" id="MobiDB-lite"/>
    </source>
</evidence>
<evidence type="ECO:0000313" key="3">
    <source>
        <dbReference type="WBParaSite" id="Pan_g10025.t1"/>
    </source>
</evidence>
<sequence>MSAMLALVVARARPVDRPFYMFRVPAESSDPSNLGYLHRNYLLKWNSLPVDGSIDLPVLNFVDTADFTEDNVQPIDEMGQLSSHSDVPSKRNIAIGRGDGFRPGK</sequence>
<proteinExistence type="predicted"/>
<name>A0A7E4ULY9_PANRE</name>